<dbReference type="EMBL" id="FMYT01000001">
    <property type="protein sequence ID" value="SDB96268.1"/>
    <property type="molecule type" value="Genomic_DNA"/>
</dbReference>
<proteinExistence type="predicted"/>
<gene>
    <name evidence="2" type="ORF">SAMN04488597_10176</name>
</gene>
<dbReference type="PANTHER" id="PTHR33434:SF2">
    <property type="entry name" value="FATTY ACID-BINDING PROTEIN TM_1468"/>
    <property type="match status" value="1"/>
</dbReference>
<evidence type="ECO:0000313" key="3">
    <source>
        <dbReference type="Proteomes" id="UP000324896"/>
    </source>
</evidence>
<dbReference type="InterPro" id="IPR003797">
    <property type="entry name" value="DegV"/>
</dbReference>
<protein>
    <submittedName>
        <fullName evidence="2">EDD domain protein, DegV family</fullName>
    </submittedName>
</protein>
<name>A0A1G6HQ44_9FIRM</name>
<dbReference type="GO" id="GO:0008289">
    <property type="term" value="F:lipid binding"/>
    <property type="evidence" value="ECO:0007669"/>
    <property type="project" value="UniProtKB-KW"/>
</dbReference>
<dbReference type="RefSeq" id="WP_073156108.1">
    <property type="nucleotide sequence ID" value="NZ_FMYT01000001.1"/>
</dbReference>
<evidence type="ECO:0000313" key="2">
    <source>
        <dbReference type="EMBL" id="SDB96268.1"/>
    </source>
</evidence>
<dbReference type="InterPro" id="IPR050270">
    <property type="entry name" value="DegV_domain_contain"/>
</dbReference>
<dbReference type="InterPro" id="IPR043168">
    <property type="entry name" value="DegV_C"/>
</dbReference>
<accession>A0A1G6HQ44</accession>
<dbReference type="SUPFAM" id="SSF82549">
    <property type="entry name" value="DAK1/DegV-like"/>
    <property type="match status" value="1"/>
</dbReference>
<dbReference type="Pfam" id="PF02645">
    <property type="entry name" value="DegV"/>
    <property type="match status" value="1"/>
</dbReference>
<dbReference type="Proteomes" id="UP000324896">
    <property type="component" value="Unassembled WGS sequence"/>
</dbReference>
<evidence type="ECO:0000256" key="1">
    <source>
        <dbReference type="ARBA" id="ARBA00023121"/>
    </source>
</evidence>
<dbReference type="NCBIfam" id="TIGR00762">
    <property type="entry name" value="DegV"/>
    <property type="match status" value="1"/>
</dbReference>
<keyword evidence="1" id="KW-0446">Lipid-binding</keyword>
<sequence>MIAIVTDSTCDLPAEFMEKYSIEFVPLIVHFKEDTYYDKIDLDSDKLFSMMENSDELPTTSQPSVGLFIEKYQKLAAEYDQIISIHISSALSGTLESARLAAQQVEDIAVEVIDSKSTSSGLGFLVLLAAEMIEAGKSVEEIKETLSVEREKLTIYFTVNELTYLEKGGRIGKAQAFLGSIFNFNPILELSTEVGEITPKEKIRGYKKTNQKMIELALEVAGNSDQVNFAYVYGEESDNFLQFKELFAAELQKQNQYKYNILENKIGTVLSSHTGPLVYGIVIYRGELLGE</sequence>
<dbReference type="AlphaFoldDB" id="A0A1G6HQ44"/>
<dbReference type="PANTHER" id="PTHR33434">
    <property type="entry name" value="DEGV DOMAIN-CONTAINING PROTEIN DR_1986-RELATED"/>
    <property type="match status" value="1"/>
</dbReference>
<dbReference type="Gene3D" id="3.30.1180.10">
    <property type="match status" value="1"/>
</dbReference>
<reference evidence="2 3" key="1">
    <citation type="submission" date="2016-10" db="EMBL/GenBank/DDBJ databases">
        <authorList>
            <person name="Varghese N."/>
            <person name="Submissions S."/>
        </authorList>
    </citation>
    <scope>NUCLEOTIDE SEQUENCE [LARGE SCALE GENOMIC DNA]</scope>
    <source>
        <strain evidence="2 3">WG10</strain>
    </source>
</reference>
<dbReference type="Gene3D" id="3.40.50.10170">
    <property type="match status" value="1"/>
</dbReference>
<dbReference type="PROSITE" id="PS51482">
    <property type="entry name" value="DEGV"/>
    <property type="match status" value="1"/>
</dbReference>
<dbReference type="STRING" id="54121.SAMN04515653_104140"/>
<dbReference type="OrthoDB" id="9781230at2"/>
<organism evidence="2 3">
    <name type="scientific">Halanaerobium congolense</name>
    <dbReference type="NCBI Taxonomy" id="54121"/>
    <lineage>
        <taxon>Bacteria</taxon>
        <taxon>Bacillati</taxon>
        <taxon>Bacillota</taxon>
        <taxon>Clostridia</taxon>
        <taxon>Halanaerobiales</taxon>
        <taxon>Halanaerobiaceae</taxon>
        <taxon>Halanaerobium</taxon>
    </lineage>
</organism>